<dbReference type="Proteomes" id="UP000266861">
    <property type="component" value="Unassembled WGS sequence"/>
</dbReference>
<dbReference type="OrthoDB" id="2444511at2759"/>
<organism evidence="1 2">
    <name type="scientific">Diversispora epigaea</name>
    <dbReference type="NCBI Taxonomy" id="1348612"/>
    <lineage>
        <taxon>Eukaryota</taxon>
        <taxon>Fungi</taxon>
        <taxon>Fungi incertae sedis</taxon>
        <taxon>Mucoromycota</taxon>
        <taxon>Glomeromycotina</taxon>
        <taxon>Glomeromycetes</taxon>
        <taxon>Diversisporales</taxon>
        <taxon>Diversisporaceae</taxon>
        <taxon>Diversispora</taxon>
    </lineage>
</organism>
<dbReference type="EMBL" id="PQFF01000092">
    <property type="protein sequence ID" value="RHZ83121.1"/>
    <property type="molecule type" value="Genomic_DNA"/>
</dbReference>
<evidence type="ECO:0000313" key="2">
    <source>
        <dbReference type="Proteomes" id="UP000266861"/>
    </source>
</evidence>
<sequence length="83" mass="9667">MLKDKKTNEKFNTFASWINFLKSTSILRTKQIPYWKNNNSTNIVEVTSLIKTNIVSKKEFSGVGTRKIINGIGITFFWKRTNH</sequence>
<evidence type="ECO:0000313" key="1">
    <source>
        <dbReference type="EMBL" id="RHZ83121.1"/>
    </source>
</evidence>
<comment type="caution">
    <text evidence="1">The sequence shown here is derived from an EMBL/GenBank/DDBJ whole genome shotgun (WGS) entry which is preliminary data.</text>
</comment>
<accession>A0A397J4W5</accession>
<protein>
    <submittedName>
        <fullName evidence="1">Uncharacterized protein</fullName>
    </submittedName>
</protein>
<reference evidence="1 2" key="1">
    <citation type="submission" date="2018-08" db="EMBL/GenBank/DDBJ databases">
        <title>Genome and evolution of the arbuscular mycorrhizal fungus Diversispora epigaea (formerly Glomus versiforme) and its bacterial endosymbionts.</title>
        <authorList>
            <person name="Sun X."/>
            <person name="Fei Z."/>
            <person name="Harrison M."/>
        </authorList>
    </citation>
    <scope>NUCLEOTIDE SEQUENCE [LARGE SCALE GENOMIC DNA]</scope>
    <source>
        <strain evidence="1 2">IT104</strain>
    </source>
</reference>
<proteinExistence type="predicted"/>
<name>A0A397J4W5_9GLOM</name>
<keyword evidence="2" id="KW-1185">Reference proteome</keyword>
<dbReference type="AlphaFoldDB" id="A0A397J4W5"/>
<gene>
    <name evidence="1" type="ORF">Glove_99g289</name>
</gene>